<proteinExistence type="predicted"/>
<evidence type="ECO:0000256" key="3">
    <source>
        <dbReference type="ARBA" id="ARBA00023002"/>
    </source>
</evidence>
<comment type="caution">
    <text evidence="5">The sequence shown here is derived from an EMBL/GenBank/DDBJ whole genome shotgun (WGS) entry which is preliminary data.</text>
</comment>
<dbReference type="Pfam" id="PF01494">
    <property type="entry name" value="FAD_binding_3"/>
    <property type="match status" value="1"/>
</dbReference>
<evidence type="ECO:0000256" key="2">
    <source>
        <dbReference type="ARBA" id="ARBA00022827"/>
    </source>
</evidence>
<dbReference type="GO" id="GO:0044550">
    <property type="term" value="P:secondary metabolite biosynthetic process"/>
    <property type="evidence" value="ECO:0007669"/>
    <property type="project" value="TreeGrafter"/>
</dbReference>
<dbReference type="GO" id="GO:0071949">
    <property type="term" value="F:FAD binding"/>
    <property type="evidence" value="ECO:0007669"/>
    <property type="project" value="InterPro"/>
</dbReference>
<dbReference type="InParanoid" id="A0A409XPH6"/>
<feature type="non-terminal residue" evidence="5">
    <location>
        <position position="1"/>
    </location>
</feature>
<evidence type="ECO:0000259" key="4">
    <source>
        <dbReference type="Pfam" id="PF01494"/>
    </source>
</evidence>
<dbReference type="PANTHER" id="PTHR46720:SF3">
    <property type="entry name" value="FAD-BINDING DOMAIN-CONTAINING PROTEIN-RELATED"/>
    <property type="match status" value="1"/>
</dbReference>
<dbReference type="SUPFAM" id="SSF54373">
    <property type="entry name" value="FAD-linked reductases, C-terminal domain"/>
    <property type="match status" value="1"/>
</dbReference>
<evidence type="ECO:0000313" key="6">
    <source>
        <dbReference type="Proteomes" id="UP000283269"/>
    </source>
</evidence>
<sequence>QLQRPPDDITHWNHNAFLENLTDLGRGGGIGGLTLAVALSRMRLEEHIQVDIYESAPELTQIGAGITFWPRAWKILGKLGLESALASHLSPGQHIPDGMPRLAFQFRKADQKEGVPIRDLVFAGAALSFHRAIVQEVLLKDISASFQCHLSKRLQSYSVNSEEIELLFEDETTATCDLLIGADGLKSVVRTHLVKDTKMTPDPIWSGSFAYRSMINSTLVTADMPGHRALKTPTIHIVAYPILQGRVVNIAAYVCDMDNEGSRYEGPSFLDVTNDEVMPFFDKWEEEVRCLVKVDSLQFSTFGKSDVLHMDKPSRWAIHAIKPLGAYASGPVLLLGDAAHAMTPHQGNGSGQAIEDAYILAHLISKAVRTQTPISKLTEVYDAIRRPFANFVHSASRTHGLLYEFNAPDFVDVRKGEEVSSERLEKLSDMIVGDWEYAWLTTAEEDLQRGLAML</sequence>
<organism evidence="5 6">
    <name type="scientific">Psilocybe cyanescens</name>
    <dbReference type="NCBI Taxonomy" id="93625"/>
    <lineage>
        <taxon>Eukaryota</taxon>
        <taxon>Fungi</taxon>
        <taxon>Dikarya</taxon>
        <taxon>Basidiomycota</taxon>
        <taxon>Agaricomycotina</taxon>
        <taxon>Agaricomycetes</taxon>
        <taxon>Agaricomycetidae</taxon>
        <taxon>Agaricales</taxon>
        <taxon>Agaricineae</taxon>
        <taxon>Strophariaceae</taxon>
        <taxon>Psilocybe</taxon>
    </lineage>
</organism>
<keyword evidence="1" id="KW-0285">Flavoprotein</keyword>
<keyword evidence="3" id="KW-0560">Oxidoreductase</keyword>
<dbReference type="EMBL" id="NHYD01001005">
    <property type="protein sequence ID" value="PPQ92631.1"/>
    <property type="molecule type" value="Genomic_DNA"/>
</dbReference>
<dbReference type="InterPro" id="IPR036188">
    <property type="entry name" value="FAD/NAD-bd_sf"/>
</dbReference>
<dbReference type="PANTHER" id="PTHR46720">
    <property type="entry name" value="HYDROXYLASE, PUTATIVE (AFU_ORTHOLOGUE AFUA_3G01460)-RELATED"/>
    <property type="match status" value="1"/>
</dbReference>
<dbReference type="PRINTS" id="PR00420">
    <property type="entry name" value="RNGMNOXGNASE"/>
</dbReference>
<evidence type="ECO:0000313" key="5">
    <source>
        <dbReference type="EMBL" id="PPQ92631.1"/>
    </source>
</evidence>
<dbReference type="SUPFAM" id="SSF51905">
    <property type="entry name" value="FAD/NAD(P)-binding domain"/>
    <property type="match status" value="1"/>
</dbReference>
<dbReference type="GO" id="GO:0016491">
    <property type="term" value="F:oxidoreductase activity"/>
    <property type="evidence" value="ECO:0007669"/>
    <property type="project" value="UniProtKB-KW"/>
</dbReference>
<dbReference type="OrthoDB" id="417877at2759"/>
<name>A0A409XPH6_PSICY</name>
<gene>
    <name evidence="5" type="ORF">CVT25_007710</name>
</gene>
<feature type="domain" description="FAD-binding" evidence="4">
    <location>
        <begin position="324"/>
        <end position="392"/>
    </location>
</feature>
<dbReference type="InterPro" id="IPR051104">
    <property type="entry name" value="FAD_monoxygenase"/>
</dbReference>
<dbReference type="InterPro" id="IPR002938">
    <property type="entry name" value="FAD-bd"/>
</dbReference>
<protein>
    <recommendedName>
        <fullName evidence="4">FAD-binding domain-containing protein</fullName>
    </recommendedName>
</protein>
<keyword evidence="6" id="KW-1185">Reference proteome</keyword>
<keyword evidence="2" id="KW-0274">FAD</keyword>
<evidence type="ECO:0000256" key="1">
    <source>
        <dbReference type="ARBA" id="ARBA00022630"/>
    </source>
</evidence>
<dbReference type="Proteomes" id="UP000283269">
    <property type="component" value="Unassembled WGS sequence"/>
</dbReference>
<reference evidence="5 6" key="1">
    <citation type="journal article" date="2018" name="Evol. Lett.">
        <title>Horizontal gene cluster transfer increased hallucinogenic mushroom diversity.</title>
        <authorList>
            <person name="Reynolds H.T."/>
            <person name="Vijayakumar V."/>
            <person name="Gluck-Thaler E."/>
            <person name="Korotkin H.B."/>
            <person name="Matheny P.B."/>
            <person name="Slot J.C."/>
        </authorList>
    </citation>
    <scope>NUCLEOTIDE SEQUENCE [LARGE SCALE GENOMIC DNA]</scope>
    <source>
        <strain evidence="5 6">2631</strain>
    </source>
</reference>
<dbReference type="AlphaFoldDB" id="A0A409XPH6"/>
<dbReference type="STRING" id="93625.A0A409XPH6"/>
<dbReference type="Gene3D" id="3.50.50.60">
    <property type="entry name" value="FAD/NAD(P)-binding domain"/>
    <property type="match status" value="1"/>
</dbReference>
<accession>A0A409XPH6</accession>